<dbReference type="SUPFAM" id="SSF53383">
    <property type="entry name" value="PLP-dependent transferases"/>
    <property type="match status" value="1"/>
</dbReference>
<dbReference type="Pfam" id="PF00155">
    <property type="entry name" value="Aminotran_1_2"/>
    <property type="match status" value="1"/>
</dbReference>
<keyword evidence="3" id="KW-0805">Transcription regulation</keyword>
<dbReference type="InterPro" id="IPR000524">
    <property type="entry name" value="Tscrpt_reg_HTH_GntR"/>
</dbReference>
<dbReference type="InterPro" id="IPR036388">
    <property type="entry name" value="WH-like_DNA-bd_sf"/>
</dbReference>
<keyword evidence="4" id="KW-0238">DNA-binding</keyword>
<evidence type="ECO:0000256" key="3">
    <source>
        <dbReference type="ARBA" id="ARBA00023015"/>
    </source>
</evidence>
<keyword evidence="9" id="KW-1185">Reference proteome</keyword>
<evidence type="ECO:0000256" key="6">
    <source>
        <dbReference type="SAM" id="MobiDB-lite"/>
    </source>
</evidence>
<dbReference type="GO" id="GO:0008483">
    <property type="term" value="F:transaminase activity"/>
    <property type="evidence" value="ECO:0007669"/>
    <property type="project" value="UniProtKB-KW"/>
</dbReference>
<dbReference type="RefSeq" id="WP_289786628.1">
    <property type="nucleotide sequence ID" value="NZ_JAUDJE010000023.1"/>
</dbReference>
<evidence type="ECO:0000259" key="7">
    <source>
        <dbReference type="PROSITE" id="PS50949"/>
    </source>
</evidence>
<evidence type="ECO:0000256" key="2">
    <source>
        <dbReference type="ARBA" id="ARBA00022898"/>
    </source>
</evidence>
<accession>A0ABT7W8Q1</accession>
<evidence type="ECO:0000256" key="5">
    <source>
        <dbReference type="ARBA" id="ARBA00023163"/>
    </source>
</evidence>
<dbReference type="CDD" id="cd00609">
    <property type="entry name" value="AAT_like"/>
    <property type="match status" value="1"/>
</dbReference>
<proteinExistence type="inferred from homology"/>
<evidence type="ECO:0000256" key="1">
    <source>
        <dbReference type="ARBA" id="ARBA00005384"/>
    </source>
</evidence>
<feature type="domain" description="HTH gntR-type" evidence="7">
    <location>
        <begin position="32"/>
        <end position="99"/>
    </location>
</feature>
<comment type="caution">
    <text evidence="8">The sequence shown here is derived from an EMBL/GenBank/DDBJ whole genome shotgun (WGS) entry which is preliminary data.</text>
</comment>
<feature type="region of interest" description="Disordered" evidence="6">
    <location>
        <begin position="97"/>
        <end position="117"/>
    </location>
</feature>
<dbReference type="InterPro" id="IPR015424">
    <property type="entry name" value="PyrdxlP-dep_Trfase"/>
</dbReference>
<dbReference type="CDD" id="cd07377">
    <property type="entry name" value="WHTH_GntR"/>
    <property type="match status" value="1"/>
</dbReference>
<dbReference type="PRINTS" id="PR00035">
    <property type="entry name" value="HTHGNTR"/>
</dbReference>
<sequence>MLKSTKIQLFFGAMNDGAALLDSPLAAPRGRQTLQRQLLQRLKQSILDGRLPPGSRLPASRALADQLGVSRNTVLLAYGQLTAEGYVLADRQGTRVAPLPSAPRARPPQGAPSAPTARRIARIPASAPPAEPGVALRPGTPALSHFPLGAWRRAVDRALRNMPLATLGYGDPAGEPALRQAIARHLGISRGVRCAADQIVITEGAQEALSLCARLVGNPGDTAWVEDPGYRGAKTALQASDLRIVPVPVDEQGIAPADSLWRRRPPRLIYATPSHQYPTGAVLAAARRLALLERARQAGAWIIEDDYDSEFRHHGEPIPAMQGLAEDTPVLYAGTFSKTMFPALRIGFLVVPPALDGPSRIAVQELLRGGHRHEQLALAEFIDSGQFARHLGRMRRLYRDRQQALRAALARYLALPHQLVGGQGGLHLTLRLPARYPDQAIAAEARRAGMAPAALSGFALRPAGHNGLVLGYGNTPAELFEPLIKRLAAIIEACAGR</sequence>
<name>A0ABT7W8Q1_9BORD</name>
<dbReference type="SMART" id="SM00345">
    <property type="entry name" value="HTH_GNTR"/>
    <property type="match status" value="1"/>
</dbReference>
<comment type="similarity">
    <text evidence="1">In the C-terminal section; belongs to the class-I pyridoxal-phosphate-dependent aminotransferase family.</text>
</comment>
<dbReference type="Gene3D" id="1.10.10.10">
    <property type="entry name" value="Winged helix-like DNA-binding domain superfamily/Winged helix DNA-binding domain"/>
    <property type="match status" value="1"/>
</dbReference>
<evidence type="ECO:0000313" key="8">
    <source>
        <dbReference type="EMBL" id="MDM9561573.1"/>
    </source>
</evidence>
<dbReference type="SUPFAM" id="SSF46785">
    <property type="entry name" value="Winged helix' DNA-binding domain"/>
    <property type="match status" value="1"/>
</dbReference>
<keyword evidence="5" id="KW-0804">Transcription</keyword>
<dbReference type="PANTHER" id="PTHR46577">
    <property type="entry name" value="HTH-TYPE TRANSCRIPTIONAL REGULATORY PROTEIN GABR"/>
    <property type="match status" value="1"/>
</dbReference>
<dbReference type="Proteomes" id="UP001175604">
    <property type="component" value="Unassembled WGS sequence"/>
</dbReference>
<dbReference type="InterPro" id="IPR036390">
    <property type="entry name" value="WH_DNA-bd_sf"/>
</dbReference>
<keyword evidence="8" id="KW-0032">Aminotransferase</keyword>
<dbReference type="InterPro" id="IPR015421">
    <property type="entry name" value="PyrdxlP-dep_Trfase_major"/>
</dbReference>
<dbReference type="InterPro" id="IPR051446">
    <property type="entry name" value="HTH_trans_reg/aminotransferase"/>
</dbReference>
<dbReference type="PROSITE" id="PS50949">
    <property type="entry name" value="HTH_GNTR"/>
    <property type="match status" value="1"/>
</dbReference>
<gene>
    <name evidence="8" type="ORF">QUC21_21235</name>
</gene>
<keyword evidence="8" id="KW-0808">Transferase</keyword>
<evidence type="ECO:0000313" key="9">
    <source>
        <dbReference type="Proteomes" id="UP001175604"/>
    </source>
</evidence>
<evidence type="ECO:0000256" key="4">
    <source>
        <dbReference type="ARBA" id="ARBA00023125"/>
    </source>
</evidence>
<dbReference type="InterPro" id="IPR004839">
    <property type="entry name" value="Aminotransferase_I/II_large"/>
</dbReference>
<dbReference type="EMBL" id="JAUDJE010000023">
    <property type="protein sequence ID" value="MDM9561573.1"/>
    <property type="molecule type" value="Genomic_DNA"/>
</dbReference>
<keyword evidence="2" id="KW-0663">Pyridoxal phosphate</keyword>
<dbReference type="Pfam" id="PF00392">
    <property type="entry name" value="GntR"/>
    <property type="match status" value="1"/>
</dbReference>
<reference evidence="8" key="1">
    <citation type="submission" date="2023-06" db="EMBL/GenBank/DDBJ databases">
        <title>full genome analysis of Phenantherene degrader P3.</title>
        <authorList>
            <person name="Akbar A."/>
            <person name="Rahmeh R."/>
            <person name="Kishk M."/>
        </authorList>
    </citation>
    <scope>NUCLEOTIDE SEQUENCE</scope>
    <source>
        <strain evidence="8">P3</strain>
    </source>
</reference>
<dbReference type="PANTHER" id="PTHR46577:SF1">
    <property type="entry name" value="HTH-TYPE TRANSCRIPTIONAL REGULATORY PROTEIN GABR"/>
    <property type="match status" value="1"/>
</dbReference>
<protein>
    <submittedName>
        <fullName evidence="8">PLP-dependent aminotransferase family protein</fullName>
    </submittedName>
</protein>
<dbReference type="Gene3D" id="3.40.640.10">
    <property type="entry name" value="Type I PLP-dependent aspartate aminotransferase-like (Major domain)"/>
    <property type="match status" value="1"/>
</dbReference>
<organism evidence="8 9">
    <name type="scientific">Bordetella petrii</name>
    <dbReference type="NCBI Taxonomy" id="94624"/>
    <lineage>
        <taxon>Bacteria</taxon>
        <taxon>Pseudomonadati</taxon>
        <taxon>Pseudomonadota</taxon>
        <taxon>Betaproteobacteria</taxon>
        <taxon>Burkholderiales</taxon>
        <taxon>Alcaligenaceae</taxon>
        <taxon>Bordetella</taxon>
    </lineage>
</organism>